<dbReference type="EMBL" id="KN833129">
    <property type="protein sequence ID" value="KIM72468.1"/>
    <property type="molecule type" value="Genomic_DNA"/>
</dbReference>
<reference evidence="2" key="2">
    <citation type="submission" date="2015-01" db="EMBL/GenBank/DDBJ databases">
        <title>Evolutionary Origins and Diversification of the Mycorrhizal Mutualists.</title>
        <authorList>
            <consortium name="DOE Joint Genome Institute"/>
            <consortium name="Mycorrhizal Genomics Consortium"/>
            <person name="Kohler A."/>
            <person name="Kuo A."/>
            <person name="Nagy L.G."/>
            <person name="Floudas D."/>
            <person name="Copeland A."/>
            <person name="Barry K.W."/>
            <person name="Cichocki N."/>
            <person name="Veneault-Fourrey C."/>
            <person name="LaButti K."/>
            <person name="Lindquist E.A."/>
            <person name="Lipzen A."/>
            <person name="Lundell T."/>
            <person name="Morin E."/>
            <person name="Murat C."/>
            <person name="Riley R."/>
            <person name="Ohm R."/>
            <person name="Sun H."/>
            <person name="Tunlid A."/>
            <person name="Henrissat B."/>
            <person name="Grigoriev I.V."/>
            <person name="Hibbett D.S."/>
            <person name="Martin F."/>
        </authorList>
    </citation>
    <scope>NUCLEOTIDE SEQUENCE [LARGE SCALE GENOMIC DNA]</scope>
    <source>
        <strain evidence="2">F 1598</strain>
    </source>
</reference>
<name>A0A0C3AF91_PILCF</name>
<protein>
    <submittedName>
        <fullName evidence="1">Uncharacterized protein</fullName>
    </submittedName>
</protein>
<dbReference type="InParanoid" id="A0A0C3AF91"/>
<dbReference type="HOGENOM" id="CLU_2574733_0_0_1"/>
<dbReference type="AlphaFoldDB" id="A0A0C3AF91"/>
<evidence type="ECO:0000313" key="2">
    <source>
        <dbReference type="Proteomes" id="UP000054166"/>
    </source>
</evidence>
<sequence>MAYQCSESLSRVYISPENLLPVAILKSLMHYITGSDAAVLGPRAGDDLQVLKILVTARSMFLNIAFLEVLSGPTLNHCVSF</sequence>
<proteinExistence type="predicted"/>
<keyword evidence="2" id="KW-1185">Reference proteome</keyword>
<evidence type="ECO:0000313" key="1">
    <source>
        <dbReference type="EMBL" id="KIM72468.1"/>
    </source>
</evidence>
<dbReference type="Proteomes" id="UP000054166">
    <property type="component" value="Unassembled WGS sequence"/>
</dbReference>
<accession>A0A0C3AF91</accession>
<reference evidence="1 2" key="1">
    <citation type="submission" date="2014-04" db="EMBL/GenBank/DDBJ databases">
        <authorList>
            <consortium name="DOE Joint Genome Institute"/>
            <person name="Kuo A."/>
            <person name="Tarkka M."/>
            <person name="Buscot F."/>
            <person name="Kohler A."/>
            <person name="Nagy L.G."/>
            <person name="Floudas D."/>
            <person name="Copeland A."/>
            <person name="Barry K.W."/>
            <person name="Cichocki N."/>
            <person name="Veneault-Fourrey C."/>
            <person name="LaButti K."/>
            <person name="Lindquist E.A."/>
            <person name="Lipzen A."/>
            <person name="Lundell T."/>
            <person name="Morin E."/>
            <person name="Murat C."/>
            <person name="Sun H."/>
            <person name="Tunlid A."/>
            <person name="Henrissat B."/>
            <person name="Grigoriev I.V."/>
            <person name="Hibbett D.S."/>
            <person name="Martin F."/>
            <person name="Nordberg H.P."/>
            <person name="Cantor M.N."/>
            <person name="Hua S.X."/>
        </authorList>
    </citation>
    <scope>NUCLEOTIDE SEQUENCE [LARGE SCALE GENOMIC DNA]</scope>
    <source>
        <strain evidence="1 2">F 1598</strain>
    </source>
</reference>
<gene>
    <name evidence="1" type="ORF">PILCRDRAFT_829715</name>
</gene>
<organism evidence="1 2">
    <name type="scientific">Piloderma croceum (strain F 1598)</name>
    <dbReference type="NCBI Taxonomy" id="765440"/>
    <lineage>
        <taxon>Eukaryota</taxon>
        <taxon>Fungi</taxon>
        <taxon>Dikarya</taxon>
        <taxon>Basidiomycota</taxon>
        <taxon>Agaricomycotina</taxon>
        <taxon>Agaricomycetes</taxon>
        <taxon>Agaricomycetidae</taxon>
        <taxon>Atheliales</taxon>
        <taxon>Atheliaceae</taxon>
        <taxon>Piloderma</taxon>
    </lineage>
</organism>